<feature type="compositionally biased region" description="Polar residues" evidence="1">
    <location>
        <begin position="181"/>
        <end position="203"/>
    </location>
</feature>
<sequence>MILYCTTNRDLELWYLDLAGALARPPVAPTVYALASFESDFVRYYVGSSRRLTARLGAHLSFARSIKLRGHSAGGRLLAPVVAQRQRALVIVLETCPGATTSTLQRCEQPWMIAATRDNGAAALAYQMPITSAPERGPQAPATLAKRRHWPTAWVEALTDFFREPCSPSLLYSARRRRLNASGNTARDNTSGTKRSSRLTTDKSAGPAVQEKRR</sequence>
<dbReference type="RefSeq" id="WP_167228695.1">
    <property type="nucleotide sequence ID" value="NZ_JAAQPH010000020.1"/>
</dbReference>
<evidence type="ECO:0008006" key="4">
    <source>
        <dbReference type="Google" id="ProtNLM"/>
    </source>
</evidence>
<feature type="region of interest" description="Disordered" evidence="1">
    <location>
        <begin position="181"/>
        <end position="214"/>
    </location>
</feature>
<keyword evidence="3" id="KW-1185">Reference proteome</keyword>
<reference evidence="2" key="1">
    <citation type="submission" date="2020-03" db="EMBL/GenBank/DDBJ databases">
        <title>Genome of Pelagibius litoralis DSM 21314T.</title>
        <authorList>
            <person name="Wang G."/>
        </authorList>
    </citation>
    <scope>NUCLEOTIDE SEQUENCE</scope>
    <source>
        <strain evidence="2">DSM 21314</strain>
    </source>
</reference>
<gene>
    <name evidence="2" type="ORF">HBA54_21870</name>
</gene>
<evidence type="ECO:0000313" key="3">
    <source>
        <dbReference type="Proteomes" id="UP000761264"/>
    </source>
</evidence>
<comment type="caution">
    <text evidence="2">The sequence shown here is derived from an EMBL/GenBank/DDBJ whole genome shotgun (WGS) entry which is preliminary data.</text>
</comment>
<dbReference type="AlphaFoldDB" id="A0A967F1H4"/>
<name>A0A967F1H4_9PROT</name>
<organism evidence="2 3">
    <name type="scientific">Pelagibius litoralis</name>
    <dbReference type="NCBI Taxonomy" id="374515"/>
    <lineage>
        <taxon>Bacteria</taxon>
        <taxon>Pseudomonadati</taxon>
        <taxon>Pseudomonadota</taxon>
        <taxon>Alphaproteobacteria</taxon>
        <taxon>Rhodospirillales</taxon>
        <taxon>Rhodovibrionaceae</taxon>
        <taxon>Pelagibius</taxon>
    </lineage>
</organism>
<accession>A0A967F1H4</accession>
<evidence type="ECO:0000313" key="2">
    <source>
        <dbReference type="EMBL" id="NIA71252.1"/>
    </source>
</evidence>
<dbReference type="Proteomes" id="UP000761264">
    <property type="component" value="Unassembled WGS sequence"/>
</dbReference>
<protein>
    <recommendedName>
        <fullName evidence="4">GIY-YIG domain-containing protein</fullName>
    </recommendedName>
</protein>
<dbReference type="EMBL" id="JAAQPH010000020">
    <property type="protein sequence ID" value="NIA71252.1"/>
    <property type="molecule type" value="Genomic_DNA"/>
</dbReference>
<proteinExistence type="predicted"/>
<evidence type="ECO:0000256" key="1">
    <source>
        <dbReference type="SAM" id="MobiDB-lite"/>
    </source>
</evidence>